<dbReference type="InterPro" id="IPR037523">
    <property type="entry name" value="VOC_core"/>
</dbReference>
<protein>
    <submittedName>
        <fullName evidence="2">VOC family protein</fullName>
    </submittedName>
</protein>
<gene>
    <name evidence="2" type="ORF">QNI29_07400</name>
</gene>
<dbReference type="PROSITE" id="PS51819">
    <property type="entry name" value="VOC"/>
    <property type="match status" value="1"/>
</dbReference>
<dbReference type="EMBL" id="CP126446">
    <property type="protein sequence ID" value="WIF99473.1"/>
    <property type="molecule type" value="Genomic_DNA"/>
</dbReference>
<dbReference type="Pfam" id="PF00903">
    <property type="entry name" value="Glyoxalase"/>
    <property type="match status" value="1"/>
</dbReference>
<sequence>MIERIDTICLKVRDVEKSSKWYQDVLGFRVAFKDKGYVVLNVGEGGVPLTIEEGKSEGHTNGSYPIFFSNTIEQLHKSLEEQGVQVDSLHEDGFNHYFDFYDPDGNRLQVCFFE</sequence>
<dbReference type="Gene3D" id="3.10.180.10">
    <property type="entry name" value="2,3-Dihydroxybiphenyl 1,2-Dioxygenase, domain 1"/>
    <property type="match status" value="1"/>
</dbReference>
<name>A0ABY8V1V0_9BACI</name>
<dbReference type="SUPFAM" id="SSF54593">
    <property type="entry name" value="Glyoxalase/Bleomycin resistance protein/Dihydroxybiphenyl dioxygenase"/>
    <property type="match status" value="1"/>
</dbReference>
<accession>A0ABY8V1V0</accession>
<evidence type="ECO:0000313" key="3">
    <source>
        <dbReference type="Proteomes" id="UP001236652"/>
    </source>
</evidence>
<evidence type="ECO:0000313" key="2">
    <source>
        <dbReference type="EMBL" id="WIF99473.1"/>
    </source>
</evidence>
<proteinExistence type="predicted"/>
<evidence type="ECO:0000259" key="1">
    <source>
        <dbReference type="PROSITE" id="PS51819"/>
    </source>
</evidence>
<dbReference type="InterPro" id="IPR029068">
    <property type="entry name" value="Glyas_Bleomycin-R_OHBP_Dase"/>
</dbReference>
<dbReference type="CDD" id="cd06587">
    <property type="entry name" value="VOC"/>
    <property type="match status" value="1"/>
</dbReference>
<feature type="domain" description="VOC" evidence="1">
    <location>
        <begin position="4"/>
        <end position="113"/>
    </location>
</feature>
<dbReference type="Proteomes" id="UP001236652">
    <property type="component" value="Chromosome"/>
</dbReference>
<dbReference type="RefSeq" id="WP_231415740.1">
    <property type="nucleotide sequence ID" value="NZ_CP126446.1"/>
</dbReference>
<dbReference type="InterPro" id="IPR004360">
    <property type="entry name" value="Glyas_Fos-R_dOase_dom"/>
</dbReference>
<organism evidence="2 3">
    <name type="scientific">Pontibacillus chungwhensis</name>
    <dbReference type="NCBI Taxonomy" id="265426"/>
    <lineage>
        <taxon>Bacteria</taxon>
        <taxon>Bacillati</taxon>
        <taxon>Bacillota</taxon>
        <taxon>Bacilli</taxon>
        <taxon>Bacillales</taxon>
        <taxon>Bacillaceae</taxon>
        <taxon>Pontibacillus</taxon>
    </lineage>
</organism>
<reference evidence="2 3" key="1">
    <citation type="submission" date="2023-05" db="EMBL/GenBank/DDBJ databases">
        <title>Comparative genomics reveals the evidence of polycyclic aromatic hydrocarbons degradation in moderately halophilic genus Pontibacillus.</title>
        <authorList>
            <person name="Yang H."/>
            <person name="Qian Z."/>
        </authorList>
    </citation>
    <scope>NUCLEOTIDE SEQUENCE [LARGE SCALE GENOMIC DNA]</scope>
    <source>
        <strain evidence="3">HN14</strain>
    </source>
</reference>
<keyword evidence="3" id="KW-1185">Reference proteome</keyword>